<proteinExistence type="predicted"/>
<evidence type="ECO:0000313" key="1">
    <source>
        <dbReference type="EMBL" id="CDO59614.1"/>
    </source>
</evidence>
<name>X5MF48_9HYPH</name>
<dbReference type="AlphaFoldDB" id="X5MF48"/>
<accession>X5MF48</accession>
<gene>
    <name evidence="1" type="ORF">BN1012_Phect1400</name>
</gene>
<organism evidence="1 2">
    <name type="scientific">Candidatus Phaeomarinibacter ectocarpi</name>
    <dbReference type="NCBI Taxonomy" id="1458461"/>
    <lineage>
        <taxon>Bacteria</taxon>
        <taxon>Pseudomonadati</taxon>
        <taxon>Pseudomonadota</taxon>
        <taxon>Alphaproteobacteria</taxon>
        <taxon>Hyphomicrobiales</taxon>
        <taxon>Parvibaculaceae</taxon>
        <taxon>Candidatus Phaeomarinibacter</taxon>
    </lineage>
</organism>
<keyword evidence="2" id="KW-1185">Reference proteome</keyword>
<dbReference type="EMBL" id="HG966617">
    <property type="protein sequence ID" value="CDO59614.1"/>
    <property type="molecule type" value="Genomic_DNA"/>
</dbReference>
<dbReference type="STRING" id="1458461.BN1012_Phect1400"/>
<sequence>MQISNSHPQQNALSADFSGADLSCPLRLRAPPGGSYFTLEVTRNPGFTSCSGLPGHF</sequence>
<reference evidence="1 2" key="1">
    <citation type="journal article" date="2014" name="Front. Genet.">
        <title>Genome and metabolic network of "Candidatus Phaeomarinobacter ectocarpi" Ec32, a new candidate genus of Alphaproteobacteria frequently associated with brown algae.</title>
        <authorList>
            <person name="Dittami S.M."/>
            <person name="Barbeyron T."/>
            <person name="Boyen C."/>
            <person name="Cambefort J."/>
            <person name="Collet G."/>
            <person name="Delage L."/>
            <person name="Gobet A."/>
            <person name="Groisillier A."/>
            <person name="Leblanc C."/>
            <person name="Michel G."/>
            <person name="Scornet D."/>
            <person name="Siegel A."/>
            <person name="Tapia J.E."/>
            <person name="Tonon T."/>
        </authorList>
    </citation>
    <scope>NUCLEOTIDE SEQUENCE [LARGE SCALE GENOMIC DNA]</scope>
    <source>
        <strain evidence="1 2">Ec32</strain>
    </source>
</reference>
<dbReference type="HOGENOM" id="CLU_2988112_0_0_5"/>
<dbReference type="KEGG" id="pect:BN1012_Phect1400"/>
<protein>
    <submittedName>
        <fullName evidence="1">Uncharacterized protein</fullName>
    </submittedName>
</protein>
<evidence type="ECO:0000313" key="2">
    <source>
        <dbReference type="Proteomes" id="UP000032160"/>
    </source>
</evidence>
<dbReference type="Proteomes" id="UP000032160">
    <property type="component" value="Chromosome I"/>
</dbReference>